<dbReference type="InterPro" id="IPR029045">
    <property type="entry name" value="ClpP/crotonase-like_dom_sf"/>
</dbReference>
<dbReference type="Gene3D" id="6.20.330.10">
    <property type="match status" value="1"/>
</dbReference>
<dbReference type="GO" id="GO:0006508">
    <property type="term" value="P:proteolysis"/>
    <property type="evidence" value="ECO:0007669"/>
    <property type="project" value="UniProtKB-KW"/>
</dbReference>
<name>I4EG28_9BACT</name>
<evidence type="ECO:0000256" key="1">
    <source>
        <dbReference type="ARBA" id="ARBA00008683"/>
    </source>
</evidence>
<dbReference type="SUPFAM" id="SSF52096">
    <property type="entry name" value="ClpP/crotonase"/>
    <property type="match status" value="1"/>
</dbReference>
<keyword evidence="7" id="KW-1185">Reference proteome</keyword>
<dbReference type="CDD" id="cd07022">
    <property type="entry name" value="S49_Sppa_36K_type"/>
    <property type="match status" value="1"/>
</dbReference>
<evidence type="ECO:0000256" key="2">
    <source>
        <dbReference type="ARBA" id="ARBA00022670"/>
    </source>
</evidence>
<dbReference type="Gene3D" id="3.90.226.10">
    <property type="entry name" value="2-enoyl-CoA Hydratase, Chain A, domain 1"/>
    <property type="match status" value="1"/>
</dbReference>
<gene>
    <name evidence="6" type="ORF">NITHO_2520015</name>
</gene>
<evidence type="ECO:0000259" key="5">
    <source>
        <dbReference type="Pfam" id="PF01343"/>
    </source>
</evidence>
<evidence type="ECO:0000256" key="3">
    <source>
        <dbReference type="ARBA" id="ARBA00022801"/>
    </source>
</evidence>
<reference evidence="6 7" key="1">
    <citation type="journal article" date="2012" name="ISME J.">
        <title>Nitrification expanded: discovery, physiology and genomics of a nitrite-oxidizing bacterium from the phylum Chloroflexi.</title>
        <authorList>
            <person name="Sorokin D.Y."/>
            <person name="Lucker S."/>
            <person name="Vejmelkova D."/>
            <person name="Kostrikina N.A."/>
            <person name="Kleerebezem R."/>
            <person name="Rijpstra W.I."/>
            <person name="Damste J.S."/>
            <person name="Le Paslier D."/>
            <person name="Muyzer G."/>
            <person name="Wagner M."/>
            <person name="van Loosdrecht M.C."/>
            <person name="Daims H."/>
        </authorList>
    </citation>
    <scope>NUCLEOTIDE SEQUENCE [LARGE SCALE GENOMIC DNA]</scope>
    <source>
        <strain evidence="7">none</strain>
    </source>
</reference>
<accession>I4EG28</accession>
<dbReference type="InterPro" id="IPR002142">
    <property type="entry name" value="Peptidase_S49"/>
</dbReference>
<keyword evidence="4" id="KW-0720">Serine protease</keyword>
<dbReference type="Pfam" id="PF01343">
    <property type="entry name" value="Peptidase_S49"/>
    <property type="match status" value="1"/>
</dbReference>
<dbReference type="EMBL" id="CAGS01000171">
    <property type="protein sequence ID" value="CCF83640.1"/>
    <property type="molecule type" value="Genomic_DNA"/>
</dbReference>
<dbReference type="AlphaFoldDB" id="I4EG28"/>
<dbReference type="PANTHER" id="PTHR42987">
    <property type="entry name" value="PEPTIDASE S49"/>
    <property type="match status" value="1"/>
</dbReference>
<keyword evidence="2" id="KW-0645">Protease</keyword>
<comment type="caution">
    <text evidence="6">The sequence shown here is derived from an EMBL/GenBank/DDBJ whole genome shotgun (WGS) entry which is preliminary data.</text>
</comment>
<comment type="similarity">
    <text evidence="1">Belongs to the peptidase S49 family.</text>
</comment>
<keyword evidence="3" id="KW-0378">Hydrolase</keyword>
<proteinExistence type="inferred from homology"/>
<dbReference type="NCBIfam" id="TIGR00706">
    <property type="entry name" value="SppA_dom"/>
    <property type="match status" value="1"/>
</dbReference>
<dbReference type="InterPro" id="IPR004635">
    <property type="entry name" value="Pept_S49_SppA"/>
</dbReference>
<protein>
    <submittedName>
        <fullName evidence="6">Peptidase S49</fullName>
    </submittedName>
</protein>
<sequence>MLTLNSSDDSLAYPAIRRFISETPWAILPEKLAQIDELIRLRAHGVRFTAEEIEQRIGAASRPTARTSGSVVVLPLFGVISQRMNLMSAMSGGTSTEQFGAMFRQALADESVGAIVIDIDSPGGSVNGVPELASEILRTRGQKPVIAVADSLAASAAYWIATAADELVVTPSGQVGSIGVISVHEDVSQSLAQQGVAVNLITAGKYKGEGNPYEPLTDEARGAIQAEVNRYYDMFVSAVAKGRSVKPSAVRGGFGEGRVVGAQEAVSLGMADRVGTLRETIARLAGGTRAGRLRAEEAGHATVEADLDRRRRRLRLMESAR</sequence>
<dbReference type="RefSeq" id="WP_008477105.1">
    <property type="nucleotide sequence ID" value="NZ_CAGS01000171.1"/>
</dbReference>
<dbReference type="InterPro" id="IPR033855">
    <property type="entry name" value="Protein_C"/>
</dbReference>
<evidence type="ECO:0000313" key="6">
    <source>
        <dbReference type="EMBL" id="CCF83640.1"/>
    </source>
</evidence>
<evidence type="ECO:0000256" key="4">
    <source>
        <dbReference type="ARBA" id="ARBA00022825"/>
    </source>
</evidence>
<organism evidence="6 7">
    <name type="scientific">Nitrolancea hollandica Lb</name>
    <dbReference type="NCBI Taxonomy" id="1129897"/>
    <lineage>
        <taxon>Bacteria</taxon>
        <taxon>Pseudomonadati</taxon>
        <taxon>Thermomicrobiota</taxon>
        <taxon>Thermomicrobia</taxon>
        <taxon>Sphaerobacterales</taxon>
        <taxon>Sphaerobacterineae</taxon>
        <taxon>Sphaerobacteraceae</taxon>
        <taxon>Nitrolancea</taxon>
    </lineage>
</organism>
<dbReference type="Proteomes" id="UP000004221">
    <property type="component" value="Unassembled WGS sequence"/>
</dbReference>
<dbReference type="PANTHER" id="PTHR42987:SF4">
    <property type="entry name" value="PROTEASE SOHB-RELATED"/>
    <property type="match status" value="1"/>
</dbReference>
<evidence type="ECO:0000313" key="7">
    <source>
        <dbReference type="Proteomes" id="UP000004221"/>
    </source>
</evidence>
<dbReference type="OrthoDB" id="9764363at2"/>
<dbReference type="GO" id="GO:0008236">
    <property type="term" value="F:serine-type peptidase activity"/>
    <property type="evidence" value="ECO:0007669"/>
    <property type="project" value="UniProtKB-KW"/>
</dbReference>
<feature type="domain" description="Peptidase S49" evidence="5">
    <location>
        <begin position="141"/>
        <end position="285"/>
    </location>
</feature>